<keyword evidence="3" id="KW-1185">Reference proteome</keyword>
<dbReference type="Proteomes" id="UP001054252">
    <property type="component" value="Unassembled WGS sequence"/>
</dbReference>
<feature type="compositionally biased region" description="Low complexity" evidence="1">
    <location>
        <begin position="10"/>
        <end position="29"/>
    </location>
</feature>
<protein>
    <submittedName>
        <fullName evidence="2">Uncharacterized protein</fullName>
    </submittedName>
</protein>
<reference evidence="2 3" key="1">
    <citation type="journal article" date="2021" name="Commun. Biol.">
        <title>The genome of Shorea leprosula (Dipterocarpaceae) highlights the ecological relevance of drought in aseasonal tropical rainforests.</title>
        <authorList>
            <person name="Ng K.K.S."/>
            <person name="Kobayashi M.J."/>
            <person name="Fawcett J.A."/>
            <person name="Hatakeyama M."/>
            <person name="Paape T."/>
            <person name="Ng C.H."/>
            <person name="Ang C.C."/>
            <person name="Tnah L.H."/>
            <person name="Lee C.T."/>
            <person name="Nishiyama T."/>
            <person name="Sese J."/>
            <person name="O'Brien M.J."/>
            <person name="Copetti D."/>
            <person name="Mohd Noor M.I."/>
            <person name="Ong R.C."/>
            <person name="Putra M."/>
            <person name="Sireger I.Z."/>
            <person name="Indrioko S."/>
            <person name="Kosugi Y."/>
            <person name="Izuno A."/>
            <person name="Isagi Y."/>
            <person name="Lee S.L."/>
            <person name="Shimizu K.K."/>
        </authorList>
    </citation>
    <scope>NUCLEOTIDE SEQUENCE [LARGE SCALE GENOMIC DNA]</scope>
    <source>
        <strain evidence="2">214</strain>
    </source>
</reference>
<proteinExistence type="predicted"/>
<evidence type="ECO:0000313" key="3">
    <source>
        <dbReference type="Proteomes" id="UP001054252"/>
    </source>
</evidence>
<evidence type="ECO:0000313" key="2">
    <source>
        <dbReference type="EMBL" id="GKV48853.1"/>
    </source>
</evidence>
<feature type="region of interest" description="Disordered" evidence="1">
    <location>
        <begin position="1"/>
        <end position="30"/>
    </location>
</feature>
<sequence>MHAYAPPLHSCAPTSCTPTPPSHTSCTKPASPLLQPSLPCCASCTLRPQSCASALLLAIALSLPHLQKKQRIPDKIAIIFVFCFCYRDQ</sequence>
<gene>
    <name evidence="2" type="ORF">SLEP1_g55644</name>
</gene>
<dbReference type="AlphaFoldDB" id="A0AAV5MH51"/>
<accession>A0AAV5MH51</accession>
<comment type="caution">
    <text evidence="2">The sequence shown here is derived from an EMBL/GenBank/DDBJ whole genome shotgun (WGS) entry which is preliminary data.</text>
</comment>
<dbReference type="EMBL" id="BPVZ01000272">
    <property type="protein sequence ID" value="GKV48853.1"/>
    <property type="molecule type" value="Genomic_DNA"/>
</dbReference>
<organism evidence="2 3">
    <name type="scientific">Rubroshorea leprosula</name>
    <dbReference type="NCBI Taxonomy" id="152421"/>
    <lineage>
        <taxon>Eukaryota</taxon>
        <taxon>Viridiplantae</taxon>
        <taxon>Streptophyta</taxon>
        <taxon>Embryophyta</taxon>
        <taxon>Tracheophyta</taxon>
        <taxon>Spermatophyta</taxon>
        <taxon>Magnoliopsida</taxon>
        <taxon>eudicotyledons</taxon>
        <taxon>Gunneridae</taxon>
        <taxon>Pentapetalae</taxon>
        <taxon>rosids</taxon>
        <taxon>malvids</taxon>
        <taxon>Malvales</taxon>
        <taxon>Dipterocarpaceae</taxon>
        <taxon>Rubroshorea</taxon>
    </lineage>
</organism>
<evidence type="ECO:0000256" key="1">
    <source>
        <dbReference type="SAM" id="MobiDB-lite"/>
    </source>
</evidence>
<name>A0AAV5MH51_9ROSI</name>